<organism evidence="3 4">
    <name type="scientific">Hebeloma cylindrosporum</name>
    <dbReference type="NCBI Taxonomy" id="76867"/>
    <lineage>
        <taxon>Eukaryota</taxon>
        <taxon>Fungi</taxon>
        <taxon>Dikarya</taxon>
        <taxon>Basidiomycota</taxon>
        <taxon>Agaricomycotina</taxon>
        <taxon>Agaricomycetes</taxon>
        <taxon>Agaricomycetidae</taxon>
        <taxon>Agaricales</taxon>
        <taxon>Agaricineae</taxon>
        <taxon>Hymenogastraceae</taxon>
        <taxon>Hebeloma</taxon>
    </lineage>
</organism>
<sequence length="145" mass="16399">MVRVSTSVVAFALISVPVLAMSRENYVRDDTEGESFTREVHDALLVARKEMESVYGRELVDKLEARDPFFGALLGIVGRVAGRFGAKAVSKVAKPRKIANHVNNHQNDNNNRRHKRDILGESDSGYQFEREFDDLDVRGFFDDLD</sequence>
<feature type="signal peptide" evidence="2">
    <location>
        <begin position="1"/>
        <end position="20"/>
    </location>
</feature>
<feature type="region of interest" description="Disordered" evidence="1">
    <location>
        <begin position="96"/>
        <end position="117"/>
    </location>
</feature>
<evidence type="ECO:0000256" key="2">
    <source>
        <dbReference type="SAM" id="SignalP"/>
    </source>
</evidence>
<accession>A0A0C2XH85</accession>
<reference evidence="4" key="2">
    <citation type="submission" date="2015-01" db="EMBL/GenBank/DDBJ databases">
        <title>Evolutionary Origins and Diversification of the Mycorrhizal Mutualists.</title>
        <authorList>
            <consortium name="DOE Joint Genome Institute"/>
            <consortium name="Mycorrhizal Genomics Consortium"/>
            <person name="Kohler A."/>
            <person name="Kuo A."/>
            <person name="Nagy L.G."/>
            <person name="Floudas D."/>
            <person name="Copeland A."/>
            <person name="Barry K.W."/>
            <person name="Cichocki N."/>
            <person name="Veneault-Fourrey C."/>
            <person name="LaButti K."/>
            <person name="Lindquist E.A."/>
            <person name="Lipzen A."/>
            <person name="Lundell T."/>
            <person name="Morin E."/>
            <person name="Murat C."/>
            <person name="Riley R."/>
            <person name="Ohm R."/>
            <person name="Sun H."/>
            <person name="Tunlid A."/>
            <person name="Henrissat B."/>
            <person name="Grigoriev I.V."/>
            <person name="Hibbett D.S."/>
            <person name="Martin F."/>
        </authorList>
    </citation>
    <scope>NUCLEOTIDE SEQUENCE [LARGE SCALE GENOMIC DNA]</scope>
    <source>
        <strain evidence="4">h7</strain>
    </source>
</reference>
<keyword evidence="2" id="KW-0732">Signal</keyword>
<evidence type="ECO:0000313" key="3">
    <source>
        <dbReference type="EMBL" id="KIM37218.1"/>
    </source>
</evidence>
<reference evidence="3 4" key="1">
    <citation type="submission" date="2014-04" db="EMBL/GenBank/DDBJ databases">
        <authorList>
            <consortium name="DOE Joint Genome Institute"/>
            <person name="Kuo A."/>
            <person name="Gay G."/>
            <person name="Dore J."/>
            <person name="Kohler A."/>
            <person name="Nagy L.G."/>
            <person name="Floudas D."/>
            <person name="Copeland A."/>
            <person name="Barry K.W."/>
            <person name="Cichocki N."/>
            <person name="Veneault-Fourrey C."/>
            <person name="LaButti K."/>
            <person name="Lindquist E.A."/>
            <person name="Lipzen A."/>
            <person name="Lundell T."/>
            <person name="Morin E."/>
            <person name="Murat C."/>
            <person name="Sun H."/>
            <person name="Tunlid A."/>
            <person name="Henrissat B."/>
            <person name="Grigoriev I.V."/>
            <person name="Hibbett D.S."/>
            <person name="Martin F."/>
            <person name="Nordberg H.P."/>
            <person name="Cantor M.N."/>
            <person name="Hua S.X."/>
        </authorList>
    </citation>
    <scope>NUCLEOTIDE SEQUENCE [LARGE SCALE GENOMIC DNA]</scope>
    <source>
        <strain evidence="4">h7</strain>
    </source>
</reference>
<keyword evidence="4" id="KW-1185">Reference proteome</keyword>
<dbReference type="EMBL" id="KN831799">
    <property type="protein sequence ID" value="KIM37218.1"/>
    <property type="molecule type" value="Genomic_DNA"/>
</dbReference>
<gene>
    <name evidence="3" type="ORF">M413DRAFT_13553</name>
</gene>
<dbReference type="Proteomes" id="UP000053424">
    <property type="component" value="Unassembled WGS sequence"/>
</dbReference>
<evidence type="ECO:0000313" key="4">
    <source>
        <dbReference type="Proteomes" id="UP000053424"/>
    </source>
</evidence>
<dbReference type="AlphaFoldDB" id="A0A0C2XH85"/>
<dbReference type="HOGENOM" id="CLU_1787086_0_0_1"/>
<name>A0A0C2XH85_HEBCY</name>
<protein>
    <submittedName>
        <fullName evidence="3">Uncharacterized protein</fullName>
    </submittedName>
</protein>
<feature type="chain" id="PRO_5002158890" evidence="2">
    <location>
        <begin position="21"/>
        <end position="145"/>
    </location>
</feature>
<feature type="compositionally biased region" description="Low complexity" evidence="1">
    <location>
        <begin position="100"/>
        <end position="109"/>
    </location>
</feature>
<dbReference type="STRING" id="686832.A0A0C2XH85"/>
<evidence type="ECO:0000256" key="1">
    <source>
        <dbReference type="SAM" id="MobiDB-lite"/>
    </source>
</evidence>
<proteinExistence type="predicted"/>